<evidence type="ECO:0000259" key="4">
    <source>
        <dbReference type="PROSITE" id="PS50110"/>
    </source>
</evidence>
<dbReference type="GeneID" id="61432787"/>
<dbReference type="PaxDb" id="166486-ERS852572_00879"/>
<evidence type="ECO:0000256" key="1">
    <source>
        <dbReference type="ARBA" id="ARBA00018672"/>
    </source>
</evidence>
<gene>
    <name evidence="7" type="ORF">DWZ31_08595</name>
    <name evidence="6" type="ORF">ERS852572_00879</name>
</gene>
<dbReference type="RefSeq" id="WP_006859452.1">
    <property type="nucleotide sequence ID" value="NZ_CABIYH010000006.1"/>
</dbReference>
<dbReference type="OrthoDB" id="9774865at2"/>
<organism evidence="6 8">
    <name type="scientific">Roseburia intestinalis</name>
    <dbReference type="NCBI Taxonomy" id="166486"/>
    <lineage>
        <taxon>Bacteria</taxon>
        <taxon>Bacillati</taxon>
        <taxon>Bacillota</taxon>
        <taxon>Clostridia</taxon>
        <taxon>Lachnospirales</taxon>
        <taxon>Lachnospiraceae</taxon>
        <taxon>Roseburia</taxon>
    </lineage>
</organism>
<proteinExistence type="predicted"/>
<evidence type="ECO:0000313" key="9">
    <source>
        <dbReference type="Proteomes" id="UP000283586"/>
    </source>
</evidence>
<evidence type="ECO:0000313" key="7">
    <source>
        <dbReference type="EMBL" id="RHN08940.1"/>
    </source>
</evidence>
<dbReference type="Gene3D" id="3.40.50.2300">
    <property type="match status" value="1"/>
</dbReference>
<sequence length="246" mass="28853">MLEVAICDDDKEDLDKAALMLDKILSEYQVQYQIRSFLSANELLNNNDKIDIGILDISMEELGGITLGRKLKEKNHDIKIIYITSYEEYMAQAINKVHAFSFLCKPINEEEMKTQIMEILGQEKCPEIEKEFEILDESGTKAGCVRLKLNEILYFEYIKRSRKAAIILEDCRYECECTFENLVEELQPYDFAVNHRGCLVNLRHIEKIQGFHIYLDNGKELSLAQKRSSDFREEMNKFLQKTQRRE</sequence>
<dbReference type="InterPro" id="IPR011006">
    <property type="entry name" value="CheY-like_superfamily"/>
</dbReference>
<evidence type="ECO:0000313" key="6">
    <source>
        <dbReference type="EMBL" id="CUM87683.1"/>
    </source>
</evidence>
<dbReference type="STRING" id="166486.ERS852572_00879"/>
<dbReference type="PANTHER" id="PTHR37299:SF1">
    <property type="entry name" value="STAGE 0 SPORULATION PROTEIN A HOMOLOG"/>
    <property type="match status" value="1"/>
</dbReference>
<evidence type="ECO:0000256" key="2">
    <source>
        <dbReference type="ARBA" id="ARBA00024867"/>
    </source>
</evidence>
<comment type="function">
    <text evidence="2">May play the central regulatory role in sporulation. It may be an element of the effector pathway responsible for the activation of sporulation genes in response to nutritional stress. Spo0A may act in concert with spo0H (a sigma factor) to control the expression of some genes that are critical to the sporulation process.</text>
</comment>
<evidence type="ECO:0000256" key="3">
    <source>
        <dbReference type="PROSITE-ProRule" id="PRU00169"/>
    </source>
</evidence>
<reference evidence="7 9" key="2">
    <citation type="submission" date="2018-08" db="EMBL/GenBank/DDBJ databases">
        <title>A genome reference for cultivated species of the human gut microbiota.</title>
        <authorList>
            <person name="Zou Y."/>
            <person name="Xue W."/>
            <person name="Luo G."/>
        </authorList>
    </citation>
    <scope>NUCLEOTIDE SEQUENCE [LARGE SCALE GENOMIC DNA]</scope>
    <source>
        <strain evidence="7 9">AF31-21AC</strain>
    </source>
</reference>
<accession>A0A173SBG8</accession>
<evidence type="ECO:0000313" key="8">
    <source>
        <dbReference type="Proteomes" id="UP000095350"/>
    </source>
</evidence>
<keyword evidence="7" id="KW-0238">DNA-binding</keyword>
<dbReference type="GO" id="GO:0003677">
    <property type="term" value="F:DNA binding"/>
    <property type="evidence" value="ECO:0007669"/>
    <property type="project" value="UniProtKB-KW"/>
</dbReference>
<feature type="domain" description="HTH LytTR-type" evidence="5">
    <location>
        <begin position="145"/>
        <end position="237"/>
    </location>
</feature>
<dbReference type="EMBL" id="CYXZ01000006">
    <property type="protein sequence ID" value="CUM87683.1"/>
    <property type="molecule type" value="Genomic_DNA"/>
</dbReference>
<dbReference type="Proteomes" id="UP000283586">
    <property type="component" value="Unassembled WGS sequence"/>
</dbReference>
<dbReference type="EMBL" id="QRQN01000008">
    <property type="protein sequence ID" value="RHN08940.1"/>
    <property type="molecule type" value="Genomic_DNA"/>
</dbReference>
<dbReference type="InterPro" id="IPR007492">
    <property type="entry name" value="LytTR_DNA-bd_dom"/>
</dbReference>
<dbReference type="SMART" id="SM00850">
    <property type="entry name" value="LytTR"/>
    <property type="match status" value="1"/>
</dbReference>
<dbReference type="PROSITE" id="PS50110">
    <property type="entry name" value="RESPONSE_REGULATORY"/>
    <property type="match status" value="1"/>
</dbReference>
<dbReference type="SUPFAM" id="SSF52172">
    <property type="entry name" value="CheY-like"/>
    <property type="match status" value="1"/>
</dbReference>
<feature type="domain" description="Response regulatory" evidence="4">
    <location>
        <begin position="3"/>
        <end position="120"/>
    </location>
</feature>
<dbReference type="Gene3D" id="2.40.50.1020">
    <property type="entry name" value="LytTr DNA-binding domain"/>
    <property type="match status" value="1"/>
</dbReference>
<dbReference type="Proteomes" id="UP000095350">
    <property type="component" value="Unassembled WGS sequence"/>
</dbReference>
<protein>
    <recommendedName>
        <fullName evidence="1">Stage 0 sporulation protein A homolog</fullName>
    </recommendedName>
</protein>
<feature type="modified residue" description="4-aspartylphosphate" evidence="3">
    <location>
        <position position="56"/>
    </location>
</feature>
<keyword evidence="3" id="KW-0597">Phosphoprotein</keyword>
<dbReference type="Pfam" id="PF00072">
    <property type="entry name" value="Response_reg"/>
    <property type="match status" value="1"/>
</dbReference>
<dbReference type="PROSITE" id="PS50930">
    <property type="entry name" value="HTH_LYTTR"/>
    <property type="match status" value="1"/>
</dbReference>
<dbReference type="AlphaFoldDB" id="A0A173SBG8"/>
<dbReference type="InterPro" id="IPR046947">
    <property type="entry name" value="LytR-like"/>
</dbReference>
<reference evidence="6 8" key="1">
    <citation type="submission" date="2015-09" db="EMBL/GenBank/DDBJ databases">
        <authorList>
            <consortium name="Pathogen Informatics"/>
        </authorList>
    </citation>
    <scope>NUCLEOTIDE SEQUENCE [LARGE SCALE GENOMIC DNA]</scope>
    <source>
        <strain evidence="6 8">2789STDY5834960</strain>
    </source>
</reference>
<dbReference type="SMART" id="SM00448">
    <property type="entry name" value="REC"/>
    <property type="match status" value="1"/>
</dbReference>
<evidence type="ECO:0000259" key="5">
    <source>
        <dbReference type="PROSITE" id="PS50930"/>
    </source>
</evidence>
<name>A0A173SBG8_9FIRM</name>
<dbReference type="GO" id="GO:0000156">
    <property type="term" value="F:phosphorelay response regulator activity"/>
    <property type="evidence" value="ECO:0007669"/>
    <property type="project" value="InterPro"/>
</dbReference>
<dbReference type="Pfam" id="PF04397">
    <property type="entry name" value="LytTR"/>
    <property type="match status" value="1"/>
</dbReference>
<dbReference type="PANTHER" id="PTHR37299">
    <property type="entry name" value="TRANSCRIPTIONAL REGULATOR-RELATED"/>
    <property type="match status" value="1"/>
</dbReference>
<dbReference type="InterPro" id="IPR001789">
    <property type="entry name" value="Sig_transdc_resp-reg_receiver"/>
</dbReference>